<sequence>VVYLATRKISVVGDYDCYFLRRREDGQNITSRSRSANETVRHIERVMALVADRVQDPVGRRRMIGRHFRSLIRTALSPAVTARHDLPAITDEVYARGRALVQAYWTPDMGEELPRIDWIRLYAYVCCPPGAFERLLEYDPAE</sequence>
<feature type="non-terminal residue" evidence="1">
    <location>
        <position position="142"/>
    </location>
</feature>
<gene>
    <name evidence="1" type="ORF">G3I71_48245</name>
</gene>
<name>A0A6B3CAJ0_9ACTN</name>
<evidence type="ECO:0000313" key="1">
    <source>
        <dbReference type="EMBL" id="NEC93352.1"/>
    </source>
</evidence>
<dbReference type="RefSeq" id="WP_164325314.1">
    <property type="nucleotide sequence ID" value="NZ_JAAGLU010000744.1"/>
</dbReference>
<organism evidence="1">
    <name type="scientific">Streptomyces sp. SID12501</name>
    <dbReference type="NCBI Taxonomy" id="2706042"/>
    <lineage>
        <taxon>Bacteria</taxon>
        <taxon>Bacillati</taxon>
        <taxon>Actinomycetota</taxon>
        <taxon>Actinomycetes</taxon>
        <taxon>Kitasatosporales</taxon>
        <taxon>Streptomycetaceae</taxon>
        <taxon>Streptomyces</taxon>
    </lineage>
</organism>
<comment type="caution">
    <text evidence="1">The sequence shown here is derived from an EMBL/GenBank/DDBJ whole genome shotgun (WGS) entry which is preliminary data.</text>
</comment>
<reference evidence="1" key="1">
    <citation type="submission" date="2020-01" db="EMBL/GenBank/DDBJ databases">
        <title>Insect and environment-associated Actinomycetes.</title>
        <authorList>
            <person name="Currrie C."/>
            <person name="Chevrette M."/>
            <person name="Carlson C."/>
            <person name="Stubbendieck R."/>
            <person name="Wendt-Pienkowski E."/>
        </authorList>
    </citation>
    <scope>NUCLEOTIDE SEQUENCE</scope>
    <source>
        <strain evidence="1">SID12501</strain>
    </source>
</reference>
<accession>A0A6B3CAJ0</accession>
<dbReference type="EMBL" id="JAAGLU010000744">
    <property type="protein sequence ID" value="NEC93352.1"/>
    <property type="molecule type" value="Genomic_DNA"/>
</dbReference>
<protein>
    <submittedName>
        <fullName evidence="1">Uncharacterized protein</fullName>
    </submittedName>
</protein>
<feature type="non-terminal residue" evidence="1">
    <location>
        <position position="1"/>
    </location>
</feature>
<proteinExistence type="predicted"/>
<dbReference type="AlphaFoldDB" id="A0A6B3CAJ0"/>